<evidence type="ECO:0000256" key="1">
    <source>
        <dbReference type="SAM" id="MobiDB-lite"/>
    </source>
</evidence>
<keyword evidence="3" id="KW-1185">Reference proteome</keyword>
<organism evidence="2 3">
    <name type="scientific">Pythium insidiosum</name>
    <name type="common">Pythiosis disease agent</name>
    <dbReference type="NCBI Taxonomy" id="114742"/>
    <lineage>
        <taxon>Eukaryota</taxon>
        <taxon>Sar</taxon>
        <taxon>Stramenopiles</taxon>
        <taxon>Oomycota</taxon>
        <taxon>Peronosporomycetes</taxon>
        <taxon>Pythiales</taxon>
        <taxon>Pythiaceae</taxon>
        <taxon>Pythium</taxon>
    </lineage>
</organism>
<dbReference type="Proteomes" id="UP001209570">
    <property type="component" value="Unassembled WGS sequence"/>
</dbReference>
<gene>
    <name evidence="2" type="ORF">P43SY_003061</name>
</gene>
<dbReference type="EMBL" id="JAKCXM010000120">
    <property type="protein sequence ID" value="KAJ0401740.1"/>
    <property type="molecule type" value="Genomic_DNA"/>
</dbReference>
<sequence length="347" mass="37342">MLVLVAWLSVLALAVLGVGVLGLARIAKDRPILAAHERPVEPSVEELRLRLAKARDARLNVASKLGAETVPATEQLVRQLTTALRAREEREARDEAALLGVPSIDDLPWVARLVVRVWALAYQLSGIPLLTGDATAMGNCVKQTAAAPTSAEEKADRRVIDGAVDNNSDVQEECAVDEKLMQQEESHDADVEDESEEDEVDDTASSVDTEEAPEDALRQTCKSPVPAGLLDGLEFYIAVNTVAASTVRTAIEIAVAQATAVLLRDRRKTMTRASIHAIEELYPDITCLPSSMAKPKPKSLVKKALPDPLDVAISADEQEPIELVRRRSSLTSPRASNQAAESVLSAA</sequence>
<feature type="compositionally biased region" description="Polar residues" evidence="1">
    <location>
        <begin position="329"/>
        <end position="340"/>
    </location>
</feature>
<feature type="compositionally biased region" description="Acidic residues" evidence="1">
    <location>
        <begin position="190"/>
        <end position="214"/>
    </location>
</feature>
<comment type="caution">
    <text evidence="2">The sequence shown here is derived from an EMBL/GenBank/DDBJ whole genome shotgun (WGS) entry which is preliminary data.</text>
</comment>
<feature type="region of interest" description="Disordered" evidence="1">
    <location>
        <begin position="181"/>
        <end position="220"/>
    </location>
</feature>
<evidence type="ECO:0000313" key="3">
    <source>
        <dbReference type="Proteomes" id="UP001209570"/>
    </source>
</evidence>
<dbReference type="AlphaFoldDB" id="A0AAD5M278"/>
<name>A0AAD5M278_PYTIN</name>
<protein>
    <submittedName>
        <fullName evidence="2">Uncharacterized protein</fullName>
    </submittedName>
</protein>
<accession>A0AAD5M278</accession>
<feature type="region of interest" description="Disordered" evidence="1">
    <location>
        <begin position="325"/>
        <end position="347"/>
    </location>
</feature>
<proteinExistence type="predicted"/>
<reference evidence="2" key="1">
    <citation type="submission" date="2021-12" db="EMBL/GenBank/DDBJ databases">
        <title>Prjna785345.</title>
        <authorList>
            <person name="Rujirawat T."/>
            <person name="Krajaejun T."/>
        </authorList>
    </citation>
    <scope>NUCLEOTIDE SEQUENCE</scope>
    <source>
        <strain evidence="2">Pi057C3</strain>
    </source>
</reference>
<evidence type="ECO:0000313" key="2">
    <source>
        <dbReference type="EMBL" id="KAJ0401740.1"/>
    </source>
</evidence>